<evidence type="ECO:0000313" key="2">
    <source>
        <dbReference type="EMBL" id="KAJ9152259.1"/>
    </source>
</evidence>
<proteinExistence type="predicted"/>
<feature type="chain" id="PRO_5041263036" description="Secreted protein" evidence="1">
    <location>
        <begin position="22"/>
        <end position="157"/>
    </location>
</feature>
<keyword evidence="3" id="KW-1185">Reference proteome</keyword>
<dbReference type="Proteomes" id="UP001174691">
    <property type="component" value="Unassembled WGS sequence"/>
</dbReference>
<dbReference type="EMBL" id="JANBVN010000058">
    <property type="protein sequence ID" value="KAJ9152259.1"/>
    <property type="molecule type" value="Genomic_DNA"/>
</dbReference>
<dbReference type="AlphaFoldDB" id="A0AA38S7S9"/>
<protein>
    <recommendedName>
        <fullName evidence="4">Secreted protein</fullName>
    </recommendedName>
</protein>
<sequence length="157" mass="17335">MFSAATIVLVAAFLSAKGTLAALVEKEWCKFYKDMCATRYGTVDYEIGNTGTFQNNGRYFKCRAWDMFCRISYPSDDQDGNNPKNCHTFAGFGVDLCVRLDNLGFDASSADYYRLTYGNVCPPTSGENKRAAELEGEGTPANSTSRALQDGGWLAFY</sequence>
<organism evidence="2 3">
    <name type="scientific">Coniochaeta hoffmannii</name>
    <dbReference type="NCBI Taxonomy" id="91930"/>
    <lineage>
        <taxon>Eukaryota</taxon>
        <taxon>Fungi</taxon>
        <taxon>Dikarya</taxon>
        <taxon>Ascomycota</taxon>
        <taxon>Pezizomycotina</taxon>
        <taxon>Sordariomycetes</taxon>
        <taxon>Sordariomycetidae</taxon>
        <taxon>Coniochaetales</taxon>
        <taxon>Coniochaetaceae</taxon>
        <taxon>Coniochaeta</taxon>
    </lineage>
</organism>
<evidence type="ECO:0000313" key="3">
    <source>
        <dbReference type="Proteomes" id="UP001174691"/>
    </source>
</evidence>
<evidence type="ECO:0000256" key="1">
    <source>
        <dbReference type="SAM" id="SignalP"/>
    </source>
</evidence>
<accession>A0AA38S7S9</accession>
<feature type="signal peptide" evidence="1">
    <location>
        <begin position="1"/>
        <end position="21"/>
    </location>
</feature>
<keyword evidence="1" id="KW-0732">Signal</keyword>
<reference evidence="2" key="1">
    <citation type="submission" date="2022-07" db="EMBL/GenBank/DDBJ databases">
        <title>Fungi with potential for degradation of polypropylene.</title>
        <authorList>
            <person name="Gostincar C."/>
        </authorList>
    </citation>
    <scope>NUCLEOTIDE SEQUENCE</scope>
    <source>
        <strain evidence="2">EXF-13287</strain>
    </source>
</reference>
<name>A0AA38S7S9_9PEZI</name>
<comment type="caution">
    <text evidence="2">The sequence shown here is derived from an EMBL/GenBank/DDBJ whole genome shotgun (WGS) entry which is preliminary data.</text>
</comment>
<evidence type="ECO:0008006" key="4">
    <source>
        <dbReference type="Google" id="ProtNLM"/>
    </source>
</evidence>
<gene>
    <name evidence="2" type="ORF">NKR19_g4614</name>
</gene>